<reference evidence="1 2" key="1">
    <citation type="submission" date="2018-05" db="EMBL/GenBank/DDBJ databases">
        <title>Kurthia sibirica genome sequence.</title>
        <authorList>
            <person name="Maclea K.S."/>
            <person name="Goen A.E."/>
        </authorList>
    </citation>
    <scope>NUCLEOTIDE SEQUENCE [LARGE SCALE GENOMIC DNA]</scope>
    <source>
        <strain evidence="1 2">ATCC 49154</strain>
    </source>
</reference>
<name>A0A2U3AMS5_9BACL</name>
<dbReference type="InterPro" id="IPR058600">
    <property type="entry name" value="YhjD-like"/>
</dbReference>
<dbReference type="Pfam" id="PF26325">
    <property type="entry name" value="YhjD"/>
    <property type="match status" value="1"/>
</dbReference>
<dbReference type="AlphaFoldDB" id="A0A2U3AMS5"/>
<gene>
    <name evidence="1" type="ORF">DEX24_06330</name>
</gene>
<dbReference type="RefSeq" id="WP_109305573.1">
    <property type="nucleotide sequence ID" value="NZ_BJUF01000012.1"/>
</dbReference>
<evidence type="ECO:0000313" key="1">
    <source>
        <dbReference type="EMBL" id="PWI25816.1"/>
    </source>
</evidence>
<keyword evidence="2" id="KW-1185">Reference proteome</keyword>
<organism evidence="1 2">
    <name type="scientific">Kurthia sibirica</name>
    <dbReference type="NCBI Taxonomy" id="202750"/>
    <lineage>
        <taxon>Bacteria</taxon>
        <taxon>Bacillati</taxon>
        <taxon>Bacillota</taxon>
        <taxon>Bacilli</taxon>
        <taxon>Bacillales</taxon>
        <taxon>Caryophanaceae</taxon>
        <taxon>Kurthia</taxon>
    </lineage>
</organism>
<dbReference type="Proteomes" id="UP000245938">
    <property type="component" value="Unassembled WGS sequence"/>
</dbReference>
<proteinExistence type="predicted"/>
<evidence type="ECO:0000313" key="2">
    <source>
        <dbReference type="Proteomes" id="UP000245938"/>
    </source>
</evidence>
<sequence length="125" mass="14772">MTLPSTQDLDILESEIYLPMLLIIFERDNHAIEVSQVKFKRPYLLLIKAAMNMVKLELIATHKYMENNNLQVIRGRRDELFTEFIFLVQGKEDTRKYSNIRLRNHVEELLVNYYSKVVLLSGAQQ</sequence>
<dbReference type="EMBL" id="QFVR01000006">
    <property type="protein sequence ID" value="PWI25816.1"/>
    <property type="molecule type" value="Genomic_DNA"/>
</dbReference>
<protein>
    <submittedName>
        <fullName evidence="1">Uncharacterized protein</fullName>
    </submittedName>
</protein>
<dbReference type="OrthoDB" id="2988956at2"/>
<accession>A0A2U3AMS5</accession>
<comment type="caution">
    <text evidence="1">The sequence shown here is derived from an EMBL/GenBank/DDBJ whole genome shotgun (WGS) entry which is preliminary data.</text>
</comment>